<dbReference type="EMBL" id="MK257770">
    <property type="protein sequence ID" value="QHW08558.1"/>
    <property type="molecule type" value="Genomic_DNA"/>
</dbReference>
<dbReference type="AlphaFoldDB" id="A0A7S5UBA4"/>
<proteinExistence type="predicted"/>
<reference evidence="1" key="2">
    <citation type="journal article" date="2020" name="J. Am. Chem. Soc.">
        <title>Characterization of Miharamycin Biosynthesis Reveals a Hybrid NRPS-PKS to Synthesize High-Carbon Sugar from a Complex Nucleoside.</title>
        <authorList>
            <person name="Wang F."/>
            <person name="Zhang W.H."/>
            <person name="Zhao J."/>
            <person name="Kang W.J."/>
            <person name="Wang S."/>
            <person name="Yu B."/>
            <person name="Pan H.X."/>
            <person name="Tang G.L."/>
        </authorList>
    </citation>
    <scope>NUCLEOTIDE SEQUENCE</scope>
    <source>
        <strain evidence="1">T-36496</strain>
    </source>
</reference>
<evidence type="ECO:0000313" key="1">
    <source>
        <dbReference type="EMBL" id="QHW08558.1"/>
    </source>
</evidence>
<protein>
    <recommendedName>
        <fullName evidence="2">Glycosyltransferase</fullName>
    </recommendedName>
</protein>
<gene>
    <name evidence="1" type="primary">apmI</name>
</gene>
<reference evidence="1" key="1">
    <citation type="submission" date="2018-12" db="EMBL/GenBank/DDBJ databases">
        <authorList>
            <person name="Kang W.-J."/>
            <person name="Pan H.-X."/>
            <person name="Tang G.-L."/>
        </authorList>
    </citation>
    <scope>NUCLEOTIDE SEQUENCE</scope>
    <source>
        <strain evidence="1">T-36496</strain>
    </source>
</reference>
<accession>A0A7S5UBA4</accession>
<sequence length="420" mass="46572">MTMRIFSSAQACGFGPISKLAAITPLFKGATIDFTGRDVALDFARRHGHRFTRIEEGDTQRYEDVAAGLAEADVVVSVMDAELVFWAVRAEVPVLFFDSLLSFWLTERTIEDLAARAQLVRWSDDETARFVFDTLTPHERILVAHLLATRSYAQNFPGVPARIDSLTRAGASHLELCGPIVDREALESALSAPSPDGLPDLLINLGGFQNFFLDYESHNAYLDLLRRWVTELASNQPDLRRILVCGGAFREPVAETHGDVRIEYTMLPHKEFLRHLAHAPLYAVPPSLTSLHEAVILRRLPLLLPEQHYGHVTNLRALRGTAIAGHAASLVDLGSRFEVPEDDLGGTRALDRLTRELLADEAEYRSFADYLSKRLADYRQLTDEERAAAVDELAGLLDGPTPAGLLDRIGDRLVPTGRTS</sequence>
<name>A0A7S5UBA4_9ACTN</name>
<evidence type="ECO:0008006" key="2">
    <source>
        <dbReference type="Google" id="ProtNLM"/>
    </source>
</evidence>
<organism evidence="1">
    <name type="scientific">Streptomyces novoguineensis</name>
    <dbReference type="NCBI Taxonomy" id="2586640"/>
    <lineage>
        <taxon>Bacteria</taxon>
        <taxon>Bacillati</taxon>
        <taxon>Actinomycetota</taxon>
        <taxon>Actinomycetes</taxon>
        <taxon>Kitasatosporales</taxon>
        <taxon>Streptomycetaceae</taxon>
        <taxon>Streptomyces</taxon>
    </lineage>
</organism>